<gene>
    <name evidence="1" type="ORF">ACETWP_07635</name>
</gene>
<evidence type="ECO:0000313" key="2">
    <source>
        <dbReference type="Proteomes" id="UP001575652"/>
    </source>
</evidence>
<accession>A0ABV4ULD9</accession>
<evidence type="ECO:0000313" key="1">
    <source>
        <dbReference type="EMBL" id="MFB0834455.1"/>
    </source>
</evidence>
<dbReference type="InterPro" id="IPR025242">
    <property type="entry name" value="DUF4193"/>
</dbReference>
<reference evidence="1 2" key="1">
    <citation type="submission" date="2024-09" db="EMBL/GenBank/DDBJ databases">
        <authorList>
            <person name="Salinas-Garcia M.A."/>
            <person name="Prieme A."/>
        </authorList>
    </citation>
    <scope>NUCLEOTIDE SEQUENCE [LARGE SCALE GENOMIC DNA]</scope>
    <source>
        <strain evidence="1 2">DSM 21081</strain>
    </source>
</reference>
<comment type="caution">
    <text evidence="1">The sequence shown here is derived from an EMBL/GenBank/DDBJ whole genome shotgun (WGS) entry which is preliminary data.</text>
</comment>
<dbReference type="EMBL" id="JBHDLJ010000004">
    <property type="protein sequence ID" value="MFB0834455.1"/>
    <property type="molecule type" value="Genomic_DNA"/>
</dbReference>
<name>A0ABV4ULD9_9MICC</name>
<protein>
    <submittedName>
        <fullName evidence="1">DUF4193 domain-containing protein</fullName>
    </submittedName>
</protein>
<sequence length="99" mass="10695">MAQDYDLARPEVAERSEETINGVRATTAPDARGVVAELDEVDSLDGLELPGAFVGEELVVRVIPPAADEFTCGSCFLVRHRSQLARTAGPTVFCRDCED</sequence>
<dbReference type="Pfam" id="PF13834">
    <property type="entry name" value="DUF4193"/>
    <property type="match status" value="1"/>
</dbReference>
<proteinExistence type="predicted"/>
<keyword evidence="2" id="KW-1185">Reference proteome</keyword>
<organism evidence="1 2">
    <name type="scientific">Arthrobacter halodurans</name>
    <dbReference type="NCBI Taxonomy" id="516699"/>
    <lineage>
        <taxon>Bacteria</taxon>
        <taxon>Bacillati</taxon>
        <taxon>Actinomycetota</taxon>
        <taxon>Actinomycetes</taxon>
        <taxon>Micrococcales</taxon>
        <taxon>Micrococcaceae</taxon>
        <taxon>Arthrobacter</taxon>
    </lineage>
</organism>
<dbReference type="RefSeq" id="WP_373971620.1">
    <property type="nucleotide sequence ID" value="NZ_JBHDLJ010000004.1"/>
</dbReference>
<dbReference type="Proteomes" id="UP001575652">
    <property type="component" value="Unassembled WGS sequence"/>
</dbReference>